<dbReference type="Pfam" id="PF21773">
    <property type="entry name" value="ODAD1_CC"/>
    <property type="match status" value="1"/>
</dbReference>
<dbReference type="InterPro" id="IPR051876">
    <property type="entry name" value="ODA-DC/CCD"/>
</dbReference>
<feature type="coiled-coil region" evidence="2">
    <location>
        <begin position="158"/>
        <end position="185"/>
    </location>
</feature>
<dbReference type="AlphaFoldDB" id="A0A7E6ET86"/>
<reference evidence="5" key="1">
    <citation type="submission" date="2025-08" db="UniProtKB">
        <authorList>
            <consortium name="RefSeq"/>
        </authorList>
    </citation>
    <scope>IDENTIFICATION</scope>
</reference>
<feature type="coiled-coil region" evidence="2">
    <location>
        <begin position="321"/>
        <end position="355"/>
    </location>
</feature>
<dbReference type="InterPro" id="IPR049258">
    <property type="entry name" value="ODAD1_CC"/>
</dbReference>
<dbReference type="Proteomes" id="UP000515154">
    <property type="component" value="Linkage group LG1"/>
</dbReference>
<dbReference type="KEGG" id="osn:118763197"/>
<feature type="domain" description="ODAD1 central coiled coil region" evidence="3">
    <location>
        <begin position="135"/>
        <end position="407"/>
    </location>
</feature>
<dbReference type="PANTHER" id="PTHR21694">
    <property type="entry name" value="COILED-COIL DOMAIN-CONTAINING PROTEIN 63"/>
    <property type="match status" value="1"/>
</dbReference>
<evidence type="ECO:0000256" key="1">
    <source>
        <dbReference type="ARBA" id="ARBA00023054"/>
    </source>
</evidence>
<dbReference type="RefSeq" id="XP_036358554.1">
    <property type="nucleotide sequence ID" value="XM_036502661.1"/>
</dbReference>
<name>A0A7E6ET86_9MOLL</name>
<sequence>MDEDIANISQDSDMDKLQKQLRILGNTRRVTMEEIRNIVRKQVTEHDQLKNDNEEVKLLLQLVQSERYEKADSKIHKNLYQLADTYDNVQRKLLETKKIITQLDKEINSCQKSAGLKRQISEVDPKLTKQESLERRANVTEDRLQRQMAYFHKQLSHNIKLRKEIDNIRQERKTYEQIYSRMSNELNSIRKDRNAMLSDATHFYKEREEAQIKLISLQERQTKDLSQHQLEIRKYDQKIHHDDSLQEFISKKTKTHHCLKEDRTISLKKEVKDFATAGHQLEIYDKALRRIEEITELTDTESIISNFKANEEENFSLFKYINEQNAEHENLTESIRELRQNISELEEISEGKQAKQEDKILCVKGKISKSTEHCDKQRHSLTERRKVFEEFYHGMESLYNILQCPSFRRDSLSNDSKTDERAIQHLMNGIDQKVSKLIYINQYLETSNKKKREMFEDNKLFQPSENSWNFLSMVPPNFE</sequence>
<keyword evidence="1 2" id="KW-0175">Coiled coil</keyword>
<dbReference type="PANTHER" id="PTHR21694:SF18">
    <property type="entry name" value="COILED-COIL DOMAIN-CONTAINING PROTEIN 63"/>
    <property type="match status" value="1"/>
</dbReference>
<proteinExistence type="predicted"/>
<keyword evidence="4" id="KW-1185">Reference proteome</keyword>
<organism evidence="4 5">
    <name type="scientific">Octopus sinensis</name>
    <name type="common">East Asian common octopus</name>
    <dbReference type="NCBI Taxonomy" id="2607531"/>
    <lineage>
        <taxon>Eukaryota</taxon>
        <taxon>Metazoa</taxon>
        <taxon>Spiralia</taxon>
        <taxon>Lophotrochozoa</taxon>
        <taxon>Mollusca</taxon>
        <taxon>Cephalopoda</taxon>
        <taxon>Coleoidea</taxon>
        <taxon>Octopodiformes</taxon>
        <taxon>Octopoda</taxon>
        <taxon>Incirrata</taxon>
        <taxon>Octopodidae</taxon>
        <taxon>Octopus</taxon>
    </lineage>
</organism>
<feature type="coiled-coil region" evidence="2">
    <location>
        <begin position="32"/>
        <end position="106"/>
    </location>
</feature>
<evidence type="ECO:0000256" key="2">
    <source>
        <dbReference type="SAM" id="Coils"/>
    </source>
</evidence>
<evidence type="ECO:0000313" key="4">
    <source>
        <dbReference type="Proteomes" id="UP000515154"/>
    </source>
</evidence>
<gene>
    <name evidence="5" type="primary">LOC118763197</name>
</gene>
<protein>
    <submittedName>
        <fullName evidence="5">Coiled-coil domain-containing protein 63-like</fullName>
    </submittedName>
</protein>
<evidence type="ECO:0000259" key="3">
    <source>
        <dbReference type="Pfam" id="PF21773"/>
    </source>
</evidence>
<evidence type="ECO:0000313" key="5">
    <source>
        <dbReference type="RefSeq" id="XP_036358554.1"/>
    </source>
</evidence>
<accession>A0A7E6ET86</accession>